<protein>
    <submittedName>
        <fullName evidence="3">CHASE2 domain-containing protein</fullName>
    </submittedName>
</protein>
<evidence type="ECO:0000313" key="3">
    <source>
        <dbReference type="EMBL" id="MDH6107146.1"/>
    </source>
</evidence>
<sequence length="780" mass="88446">MSKVVTLDLNGHLKQGFNVSLEIKEEGYSTIICGRQGNLPPALELHQGCESHWKIYRSLAASYRIKNKQIITQTYVQSCLEQCHQSSIELKKSLNQWVKSEGFREIHDCIKEQLSPTEPARFLMRGHDECLQKLPWYEWDMFKSYPYAELGWSYGNYQATKCINTNPGKVKVLVILGSRQGIDIDIDKDILQGLPDVDVCCLYQPQRREINDQLWEYQWDIIFFAGHSRTESQVGQIDINPDDSMTIDDLCKGLKKAIDRGLKLAIFNSCDGLGLAKSLFQLQIPQIIVMGELIPDAVAHKFVEYFLQNLAGGNSLYLSLRDAREKLQGLEDKFPCATWLPMMFQNPGIVPLTWEDLRGEKTPTRKLHRVNFIQLLLASFVCTGLVMGVRSLGWLQDRELKTYDQMMSMGREEKADNRIVIVKVTDEDMNNFPGLFNTSKITDELLLKALQKINQHQPATIGLDILRDIPTYSVNQVDIYPQLTSYLRENSHIFPICKVGEHIITTSDDYGYSPPQNSRKNNLSFNDFVVDGDRVLRRHLIYMDPPERSVCQARHALSLQLARNFLSKSAGIKLEVIQTPTGKLFKLGQVILPELKNKVGFYQTIDDGGYQILLNYRSTKNIATEISLHRVINNDFPADLFQNKIVLVGYISRAKGNDFYATPVSDKPGEEMAGVQIHAHMTSQLISIALGERKLLTFLPWWGDAAAILLITFIGGIPILYGGKSLSVIIMLGEIIIITGIGYYVYITGPLIPTIIALVFITIYAYVSPITRINHVKENK</sequence>
<gene>
    <name evidence="3" type="ORF">NWP22_14965</name>
</gene>
<reference evidence="3 4" key="1">
    <citation type="journal article" date="2023" name="J. Phycol.">
        <title>Chrysosporum ovalisporum is synonymous with the true-branching cyanobacterium Umezakia natans (Nostocales/Aphanizomenonaceae).</title>
        <authorList>
            <person name="McGregor G.B."/>
            <person name="Sendall B.C."/>
            <person name="Niiyama Y."/>
            <person name="Tuji A."/>
            <person name="Willis A."/>
        </authorList>
    </citation>
    <scope>NUCLEOTIDE SEQUENCE [LARGE SCALE GENOMIC DNA]</scope>
    <source>
        <strain evidence="3 4">CS-531</strain>
    </source>
</reference>
<dbReference type="InterPro" id="IPR007890">
    <property type="entry name" value="CHASE2"/>
</dbReference>
<evidence type="ECO:0000259" key="2">
    <source>
        <dbReference type="SMART" id="SM01080"/>
    </source>
</evidence>
<dbReference type="Pfam" id="PF12770">
    <property type="entry name" value="CHAT"/>
    <property type="match status" value="1"/>
</dbReference>
<dbReference type="SMART" id="SM01080">
    <property type="entry name" value="CHASE2"/>
    <property type="match status" value="1"/>
</dbReference>
<keyword evidence="1" id="KW-0472">Membrane</keyword>
<evidence type="ECO:0000313" key="4">
    <source>
        <dbReference type="Proteomes" id="UP001159386"/>
    </source>
</evidence>
<keyword evidence="1" id="KW-1133">Transmembrane helix</keyword>
<feature type="domain" description="CHASE2" evidence="2">
    <location>
        <begin position="395"/>
        <end position="718"/>
    </location>
</feature>
<dbReference type="EMBL" id="JANQDF010000154">
    <property type="protein sequence ID" value="MDH6107146.1"/>
    <property type="molecule type" value="Genomic_DNA"/>
</dbReference>
<evidence type="ECO:0000256" key="1">
    <source>
        <dbReference type="SAM" id="Phobius"/>
    </source>
</evidence>
<feature type="transmembrane region" description="Helical" evidence="1">
    <location>
        <begin position="752"/>
        <end position="771"/>
    </location>
</feature>
<accession>A0ABT6KHA2</accession>
<proteinExistence type="predicted"/>
<dbReference type="RefSeq" id="WP_280802046.1">
    <property type="nucleotide sequence ID" value="NZ_JANQDF010000154.1"/>
</dbReference>
<dbReference type="InterPro" id="IPR024983">
    <property type="entry name" value="CHAT_dom"/>
</dbReference>
<keyword evidence="4" id="KW-1185">Reference proteome</keyword>
<feature type="transmembrane region" description="Helical" evidence="1">
    <location>
        <begin position="728"/>
        <end position="746"/>
    </location>
</feature>
<name>A0ABT6KHA2_9CYAN</name>
<feature type="transmembrane region" description="Helical" evidence="1">
    <location>
        <begin position="701"/>
        <end position="721"/>
    </location>
</feature>
<comment type="caution">
    <text evidence="3">The sequence shown here is derived from an EMBL/GenBank/DDBJ whole genome shotgun (WGS) entry which is preliminary data.</text>
</comment>
<keyword evidence="1" id="KW-0812">Transmembrane</keyword>
<dbReference type="Proteomes" id="UP001159386">
    <property type="component" value="Unassembled WGS sequence"/>
</dbReference>
<organism evidence="3 4">
    <name type="scientific">Anabaenopsis tanganyikae CS-531</name>
    <dbReference type="NCBI Taxonomy" id="2785304"/>
    <lineage>
        <taxon>Bacteria</taxon>
        <taxon>Bacillati</taxon>
        <taxon>Cyanobacteriota</taxon>
        <taxon>Cyanophyceae</taxon>
        <taxon>Nostocales</taxon>
        <taxon>Nodulariaceae</taxon>
        <taxon>Anabaenopsis</taxon>
        <taxon>Anabaenopsis tanganyikae</taxon>
    </lineage>
</organism>
<dbReference type="Pfam" id="PF05226">
    <property type="entry name" value="CHASE2"/>
    <property type="match status" value="1"/>
</dbReference>